<evidence type="ECO:0000313" key="1">
    <source>
        <dbReference type="EMBL" id="KTB01340.1"/>
    </source>
</evidence>
<sequence>MSCVKRSFCNGLQRAVQIRRLTGLANLDLTPFLAEQKQGSGSGPFVEIPSIEKVPRSNVLFKLPRNTNLHGELNSVAVLDIAESPDLAQGQDKAKLKVIDQNCKSISKIFSNTNAMNLLVNTTVPTTNIRFFKIEDYKNGIQVNVKSNPSILCYTGEIRRSPVREQGKLRLSNIVGHGLLGIRSSAGPITQIALAAGEDVTIGTNSLITLDSTCQVVPETQLEPAVTSMRNIYQSISVAIKRSYRKYSNRWTEDKITIRGPGNLLIQLK</sequence>
<dbReference type="AlphaFoldDB" id="A0A0W0DAP9"/>
<dbReference type="Proteomes" id="UP000054886">
    <property type="component" value="Unassembled WGS sequence"/>
</dbReference>
<name>A0A0W0DAP9_CANGB</name>
<proteinExistence type="predicted"/>
<dbReference type="VEuPathDB" id="FungiDB:GWK60_D04037"/>
<comment type="caution">
    <text evidence="1">The sequence shown here is derived from an EMBL/GenBank/DDBJ whole genome shotgun (WGS) entry which is preliminary data.</text>
</comment>
<dbReference type="VEuPathDB" id="FungiDB:B1J91_D03872g"/>
<gene>
    <name evidence="1" type="ORF">AO440_000777</name>
</gene>
<evidence type="ECO:0000313" key="2">
    <source>
        <dbReference type="Proteomes" id="UP000054886"/>
    </source>
</evidence>
<reference evidence="1 2" key="1">
    <citation type="submission" date="2015-10" db="EMBL/GenBank/DDBJ databases">
        <title>Draft genomes sequences of Candida glabrata isolates 1A, 1B, 2A, 2B, 3A and 3B.</title>
        <authorList>
            <person name="Haavelsrud O.E."/>
            <person name="Gaustad P."/>
        </authorList>
    </citation>
    <scope>NUCLEOTIDE SEQUENCE [LARGE SCALE GENOMIC DNA]</scope>
    <source>
        <strain evidence="1">910700640</strain>
    </source>
</reference>
<dbReference type="VEuPathDB" id="FungiDB:CAGL0D03872g"/>
<organism evidence="1 2">
    <name type="scientific">Candida glabrata</name>
    <name type="common">Yeast</name>
    <name type="synonym">Torulopsis glabrata</name>
    <dbReference type="NCBI Taxonomy" id="5478"/>
    <lineage>
        <taxon>Eukaryota</taxon>
        <taxon>Fungi</taxon>
        <taxon>Dikarya</taxon>
        <taxon>Ascomycota</taxon>
        <taxon>Saccharomycotina</taxon>
        <taxon>Saccharomycetes</taxon>
        <taxon>Saccharomycetales</taxon>
        <taxon>Saccharomycetaceae</taxon>
        <taxon>Nakaseomyces</taxon>
    </lineage>
</organism>
<accession>A0A0W0DAP9</accession>
<protein>
    <submittedName>
        <fullName evidence="1">Uncharacterized protein</fullName>
    </submittedName>
</protein>
<dbReference type="VEuPathDB" id="FungiDB:GVI51_D03817"/>
<dbReference type="EMBL" id="LLZZ01000131">
    <property type="protein sequence ID" value="KTB01340.1"/>
    <property type="molecule type" value="Genomic_DNA"/>
</dbReference>